<evidence type="ECO:0000313" key="11">
    <source>
        <dbReference type="EMBL" id="KAK9810031.1"/>
    </source>
</evidence>
<gene>
    <name evidence="11" type="ORF">WJX72_003666</name>
</gene>
<dbReference type="Pfam" id="PF25574">
    <property type="entry name" value="TPR_IMB1"/>
    <property type="match status" value="1"/>
</dbReference>
<dbReference type="SMART" id="SM01349">
    <property type="entry name" value="TOG"/>
    <property type="match status" value="1"/>
</dbReference>
<proteinExistence type="predicted"/>
<evidence type="ECO:0000256" key="6">
    <source>
        <dbReference type="ARBA" id="ARBA00022927"/>
    </source>
</evidence>
<dbReference type="InterPro" id="IPR041653">
    <property type="entry name" value="Importin_rep_4"/>
</dbReference>
<dbReference type="Proteomes" id="UP001489004">
    <property type="component" value="Unassembled WGS sequence"/>
</dbReference>
<dbReference type="GO" id="GO:0005737">
    <property type="term" value="C:cytoplasm"/>
    <property type="evidence" value="ECO:0007669"/>
    <property type="project" value="UniProtKB-SubCell"/>
</dbReference>
<keyword evidence="7" id="KW-0539">Nucleus</keyword>
<reference evidence="11 12" key="1">
    <citation type="journal article" date="2024" name="Nat. Commun.">
        <title>Phylogenomics reveals the evolutionary origins of lichenization in chlorophyte algae.</title>
        <authorList>
            <person name="Puginier C."/>
            <person name="Libourel C."/>
            <person name="Otte J."/>
            <person name="Skaloud P."/>
            <person name="Haon M."/>
            <person name="Grisel S."/>
            <person name="Petersen M."/>
            <person name="Berrin J.G."/>
            <person name="Delaux P.M."/>
            <person name="Dal Grande F."/>
            <person name="Keller J."/>
        </authorList>
    </citation>
    <scope>NUCLEOTIDE SEQUENCE [LARGE SCALE GENOMIC DNA]</scope>
    <source>
        <strain evidence="11 12">SAG 2043</strain>
    </source>
</reference>
<evidence type="ECO:0000256" key="7">
    <source>
        <dbReference type="ARBA" id="ARBA00023242"/>
    </source>
</evidence>
<dbReference type="Pfam" id="PF18829">
    <property type="entry name" value="Importin_rep_6"/>
    <property type="match status" value="1"/>
</dbReference>
<keyword evidence="3" id="KW-0813">Transport</keyword>
<evidence type="ECO:0000313" key="12">
    <source>
        <dbReference type="Proteomes" id="UP001489004"/>
    </source>
</evidence>
<evidence type="ECO:0000256" key="4">
    <source>
        <dbReference type="ARBA" id="ARBA00022490"/>
    </source>
</evidence>
<keyword evidence="6" id="KW-0653">Protein transport</keyword>
<protein>
    <recommendedName>
        <fullName evidence="10">TOG domain-containing protein</fullName>
    </recommendedName>
</protein>
<dbReference type="InterPro" id="IPR040122">
    <property type="entry name" value="Importin_beta"/>
</dbReference>
<dbReference type="AlphaFoldDB" id="A0AAW1PNG1"/>
<keyword evidence="5" id="KW-0677">Repeat</keyword>
<keyword evidence="4" id="KW-0963">Cytoplasm</keyword>
<dbReference type="Pfam" id="PF18808">
    <property type="entry name" value="Importin_rep_4"/>
    <property type="match status" value="1"/>
</dbReference>
<dbReference type="InterPro" id="IPR057672">
    <property type="entry name" value="TPR_IPO4/5"/>
</dbReference>
<evidence type="ECO:0000256" key="2">
    <source>
        <dbReference type="ARBA" id="ARBA00004496"/>
    </source>
</evidence>
<dbReference type="InterPro" id="IPR058584">
    <property type="entry name" value="IMB1_TNPO1-like_TPR"/>
</dbReference>
<evidence type="ECO:0000256" key="1">
    <source>
        <dbReference type="ARBA" id="ARBA00004123"/>
    </source>
</evidence>
<organism evidence="11 12">
    <name type="scientific">[Myrmecia] bisecta</name>
    <dbReference type="NCBI Taxonomy" id="41462"/>
    <lineage>
        <taxon>Eukaryota</taxon>
        <taxon>Viridiplantae</taxon>
        <taxon>Chlorophyta</taxon>
        <taxon>core chlorophytes</taxon>
        <taxon>Trebouxiophyceae</taxon>
        <taxon>Trebouxiales</taxon>
        <taxon>Trebouxiaceae</taxon>
        <taxon>Myrmecia</taxon>
    </lineage>
</organism>
<dbReference type="Pfam" id="PF25780">
    <property type="entry name" value="TPR_IPO5"/>
    <property type="match status" value="1"/>
</dbReference>
<dbReference type="GO" id="GO:0005634">
    <property type="term" value="C:nucleus"/>
    <property type="evidence" value="ECO:0007669"/>
    <property type="project" value="UniProtKB-SubCell"/>
</dbReference>
<accession>A0AAW1PNG1</accession>
<dbReference type="InterPro" id="IPR016024">
    <property type="entry name" value="ARM-type_fold"/>
</dbReference>
<evidence type="ECO:0000256" key="5">
    <source>
        <dbReference type="ARBA" id="ARBA00022737"/>
    </source>
</evidence>
<dbReference type="EMBL" id="JALJOR010000010">
    <property type="protein sequence ID" value="KAK9810031.1"/>
    <property type="molecule type" value="Genomic_DNA"/>
</dbReference>
<dbReference type="Pfam" id="PF13513">
    <property type="entry name" value="HEAT_EZ"/>
    <property type="match status" value="1"/>
</dbReference>
<sequence>MGDVSHDYMAFEAMVGQLMSPQNDVRQHAEETFARIREQPDLCGTNLAAVLRRSANAESRAFCAVLLRKVLTKDDVSLWPKFSPQVQALIKTELLNCIKDEQERSIVKKVCDTISEIAAGIMEGAGWPELLPFMFQCVQSGDARLVESALLIFAQLAHYVMGTLKAYMGTLNQVLQGCMGHASIDIRIAAMRAATAFIQELEDPADRDKFQPMLPAMLQTIAFALNAGEEVAAQEALEMFIEVAESHPRFLRRQLIEVVGAMLQIAEADALEDSTRQLAAEFLVTLCEAREKAPGMMRKLPQFIGRLFQCLLGFLLDIEDEPAWHEGESDKFESEGEGERYEFGQECLDRIALALGGKTIVPLASQMLPALMLDPDWKKRHAALICLAQIAEGCVKVMLKQLDGLVDMCLKGLQDPHAKVRWAACQALGQMCTDLGPDIQNEQHQRIVPALLAVMDDFSQPRVQAHASAAIVNFSESCDQNLLPPYLDTLIHKLLMLLQNGKKLVQEGALTAMASVADCAKTHFETYYDNVMPLLRHILTNANEKTHQLLRAKALECISLVGMAVGRERFRQDAHDVMRFMQALQAQQLDPDDPTSSYMLQAGARICKCLGEEFLPYLNIVMPQLLASAQLKPDVHITDNDSDGEDEDDDEVETIYLGDRKISIRTSVLEEKATACNMLCCYADELKEGFYPYVEQVTHIMVPLLKFYFHEEVRQAAVQAMPELLRSAKLASEKPNGPNLALVKQMLDYIWAPITEAMQKEPDTEVLSDMLEAVEEIVDIVGPALLSSEQLGMAFERFKTVLETSTQRRMERLQRQQAEDFDDEEAEALEEENEAEEDLLDLEENEAEEDLLDQVSSCLTVILKQFKDGAMPFIDALMPQLGQLLAPTRSPEERRVGICVMDDILEHAPAIGQKYMQQILPVLLGACRERDPNLRQCAVYGVGVLAEHRPDAFQTVAAEAIANLVAVISAPNARSDDDEMATDNAISSLGKILEHHPSMVDGAALGATWVNSLPLTSDVVEAKAVHAQLVRFIEASDPRILGEGNAHLAKIVQILVQVLSKKPDLAEAETIAKMVLLLQQMQSSLPQAVFQGFFAQLKPHERDTLQKLMQPTA</sequence>
<dbReference type="PROSITE" id="PS50077">
    <property type="entry name" value="HEAT_REPEAT"/>
    <property type="match status" value="1"/>
</dbReference>
<dbReference type="Gene3D" id="1.25.10.10">
    <property type="entry name" value="Leucine-rich Repeat Variant"/>
    <property type="match status" value="1"/>
</dbReference>
<name>A0AAW1PNG1_9CHLO</name>
<dbReference type="InterPro" id="IPR041389">
    <property type="entry name" value="Importin_rep_6"/>
</dbReference>
<comment type="subcellular location">
    <subcellularLocation>
        <location evidence="2">Cytoplasm</location>
    </subcellularLocation>
    <subcellularLocation>
        <location evidence="1">Nucleus</location>
    </subcellularLocation>
</comment>
<dbReference type="PANTHER" id="PTHR10527">
    <property type="entry name" value="IMPORTIN BETA"/>
    <property type="match status" value="1"/>
</dbReference>
<evidence type="ECO:0000256" key="9">
    <source>
        <dbReference type="SAM" id="MobiDB-lite"/>
    </source>
</evidence>
<comment type="caution">
    <text evidence="11">The sequence shown here is derived from an EMBL/GenBank/DDBJ whole genome shotgun (WGS) entry which is preliminary data.</text>
</comment>
<feature type="repeat" description="HEAT" evidence="8">
    <location>
        <begin position="405"/>
        <end position="443"/>
    </location>
</feature>
<feature type="compositionally biased region" description="Acidic residues" evidence="9">
    <location>
        <begin position="819"/>
        <end position="837"/>
    </location>
</feature>
<evidence type="ECO:0000256" key="3">
    <source>
        <dbReference type="ARBA" id="ARBA00022448"/>
    </source>
</evidence>
<dbReference type="InterPro" id="IPR011989">
    <property type="entry name" value="ARM-like"/>
</dbReference>
<dbReference type="SUPFAM" id="SSF48371">
    <property type="entry name" value="ARM repeat"/>
    <property type="match status" value="2"/>
</dbReference>
<keyword evidence="12" id="KW-1185">Reference proteome</keyword>
<feature type="domain" description="TOG" evidence="10">
    <location>
        <begin position="359"/>
        <end position="590"/>
    </location>
</feature>
<evidence type="ECO:0000259" key="10">
    <source>
        <dbReference type="SMART" id="SM01349"/>
    </source>
</evidence>
<dbReference type="GO" id="GO:0006606">
    <property type="term" value="P:protein import into nucleus"/>
    <property type="evidence" value="ECO:0007669"/>
    <property type="project" value="InterPro"/>
</dbReference>
<dbReference type="InterPro" id="IPR021133">
    <property type="entry name" value="HEAT_type_2"/>
</dbReference>
<feature type="region of interest" description="Disordered" evidence="9">
    <location>
        <begin position="815"/>
        <end position="837"/>
    </location>
</feature>
<dbReference type="InterPro" id="IPR034085">
    <property type="entry name" value="TOG"/>
</dbReference>
<evidence type="ECO:0000256" key="8">
    <source>
        <dbReference type="PROSITE-ProRule" id="PRU00103"/>
    </source>
</evidence>